<protein>
    <recommendedName>
        <fullName evidence="4">PEP-CTERM protein-sorting domain-containing protein</fullName>
    </recommendedName>
</protein>
<gene>
    <name evidence="2" type="ORF">SAOR_10305</name>
</gene>
<evidence type="ECO:0000313" key="2">
    <source>
        <dbReference type="EMBL" id="ROO26518.1"/>
    </source>
</evidence>
<sequence>MKMLGAIGGFAALMFVSAGAHAVTIQSTYSVDANAVDPGLQIQTAENAANPFTYNLLAGQSVTFDLFDIWTNENSLDFGLFSGCGADCDPKPISVSFGFLMPENGQSTVTGTTQGDFDALISQEGELRWDGPQTFSYGANGDGLIEVALSDEDFNTGLFGLDEGRGAGATVQASLSLLNDASPMDVPEPKLIGLLGLMLIATGLVARQRRDGRIG</sequence>
<reference evidence="2 3" key="1">
    <citation type="submission" date="2013-10" db="EMBL/GenBank/DDBJ databases">
        <title>Salinisphaera orenii MK-B5 Genome Sequencing.</title>
        <authorList>
            <person name="Lai Q."/>
            <person name="Li C."/>
            <person name="Shao Z."/>
        </authorList>
    </citation>
    <scope>NUCLEOTIDE SEQUENCE [LARGE SCALE GENOMIC DNA]</scope>
    <source>
        <strain evidence="2 3">MK-B5</strain>
    </source>
</reference>
<dbReference type="AlphaFoldDB" id="A0A423PLR2"/>
<organism evidence="2 3">
    <name type="scientific">Salinisphaera orenii MK-B5</name>
    <dbReference type="NCBI Taxonomy" id="856730"/>
    <lineage>
        <taxon>Bacteria</taxon>
        <taxon>Pseudomonadati</taxon>
        <taxon>Pseudomonadota</taxon>
        <taxon>Gammaproteobacteria</taxon>
        <taxon>Salinisphaerales</taxon>
        <taxon>Salinisphaeraceae</taxon>
        <taxon>Salinisphaera</taxon>
    </lineage>
</organism>
<evidence type="ECO:0000313" key="3">
    <source>
        <dbReference type="Proteomes" id="UP000283993"/>
    </source>
</evidence>
<dbReference type="EMBL" id="AYKH01000020">
    <property type="protein sequence ID" value="ROO26518.1"/>
    <property type="molecule type" value="Genomic_DNA"/>
</dbReference>
<evidence type="ECO:0008006" key="4">
    <source>
        <dbReference type="Google" id="ProtNLM"/>
    </source>
</evidence>
<keyword evidence="1" id="KW-0732">Signal</keyword>
<feature type="chain" id="PRO_5019395905" description="PEP-CTERM protein-sorting domain-containing protein" evidence="1">
    <location>
        <begin position="23"/>
        <end position="215"/>
    </location>
</feature>
<feature type="signal peptide" evidence="1">
    <location>
        <begin position="1"/>
        <end position="22"/>
    </location>
</feature>
<keyword evidence="3" id="KW-1185">Reference proteome</keyword>
<evidence type="ECO:0000256" key="1">
    <source>
        <dbReference type="SAM" id="SignalP"/>
    </source>
</evidence>
<comment type="caution">
    <text evidence="2">The sequence shown here is derived from an EMBL/GenBank/DDBJ whole genome shotgun (WGS) entry which is preliminary data.</text>
</comment>
<dbReference type="Proteomes" id="UP000283993">
    <property type="component" value="Unassembled WGS sequence"/>
</dbReference>
<proteinExistence type="predicted"/>
<dbReference type="RefSeq" id="WP_123631349.1">
    <property type="nucleotide sequence ID" value="NZ_AYKH01000020.1"/>
</dbReference>
<accession>A0A423PLR2</accession>
<name>A0A423PLR2_9GAMM</name>